<dbReference type="RefSeq" id="WP_145196127.1">
    <property type="nucleotide sequence ID" value="NZ_CP036434.1"/>
</dbReference>
<protein>
    <submittedName>
        <fullName evidence="3">Ketoacyl reductase</fullName>
        <ecNumber evidence="3">1.3.1.-</ecNumber>
    </submittedName>
</protein>
<dbReference type="Gene3D" id="3.40.50.720">
    <property type="entry name" value="NAD(P)-binding Rossmann-like Domain"/>
    <property type="match status" value="1"/>
</dbReference>
<dbReference type="InterPro" id="IPR036291">
    <property type="entry name" value="NAD(P)-bd_dom_sf"/>
</dbReference>
<organism evidence="3 4">
    <name type="scientific">Saltatorellus ferox</name>
    <dbReference type="NCBI Taxonomy" id="2528018"/>
    <lineage>
        <taxon>Bacteria</taxon>
        <taxon>Pseudomonadati</taxon>
        <taxon>Planctomycetota</taxon>
        <taxon>Planctomycetia</taxon>
        <taxon>Planctomycetia incertae sedis</taxon>
        <taxon>Saltatorellus</taxon>
    </lineage>
</organism>
<dbReference type="PRINTS" id="PR00081">
    <property type="entry name" value="GDHRDH"/>
</dbReference>
<evidence type="ECO:0000313" key="3">
    <source>
        <dbReference type="EMBL" id="QDV06170.1"/>
    </source>
</evidence>
<dbReference type="AlphaFoldDB" id="A0A518EQ21"/>
<dbReference type="OrthoDB" id="266183at2"/>
<keyword evidence="4" id="KW-1185">Reference proteome</keyword>
<comment type="similarity">
    <text evidence="1 2">Belongs to the short-chain dehydrogenases/reductases (SDR) family.</text>
</comment>
<dbReference type="Pfam" id="PF00106">
    <property type="entry name" value="adh_short"/>
    <property type="match status" value="1"/>
</dbReference>
<name>A0A518EQ21_9BACT</name>
<dbReference type="GO" id="GO:0016491">
    <property type="term" value="F:oxidoreductase activity"/>
    <property type="evidence" value="ECO:0007669"/>
    <property type="project" value="UniProtKB-KW"/>
</dbReference>
<dbReference type="CDD" id="cd05233">
    <property type="entry name" value="SDR_c"/>
    <property type="match status" value="1"/>
</dbReference>
<dbReference type="PANTHER" id="PTHR42879:SF2">
    <property type="entry name" value="3-OXOACYL-[ACYL-CARRIER-PROTEIN] REDUCTASE FABG"/>
    <property type="match status" value="1"/>
</dbReference>
<sequence length="288" mass="30321">MPFSWGGLTGEDATLNAMEIALVTGATGGIGGAIARRLAAMGMHVLATGRSLEKVEAFAEGVNANELIEGKCTPLRLDVTSGDSVAQLVKRLDELEIGDIDWLINNAGAADTAPGTREGNHALTRRLMEINLYGPMRLFDVFGRGMLDRQTGGMIQVASSAGLKGYAYVSAYAASKHALLGWTRSLALECAPKGVIVSAVCPHYVDTPMTDRSIETMKLRSGRSAEDLRSFVASENPGGVMVTPEEVADSIVDLMGAHNGGVVIELPGGSRQIIETGIPLESSHRGGR</sequence>
<gene>
    <name evidence="3" type="primary">actIII_1</name>
    <name evidence="3" type="ORF">Poly30_16750</name>
</gene>
<dbReference type="PRINTS" id="PR00080">
    <property type="entry name" value="SDRFAMILY"/>
</dbReference>
<dbReference type="EMBL" id="CP036434">
    <property type="protein sequence ID" value="QDV06170.1"/>
    <property type="molecule type" value="Genomic_DNA"/>
</dbReference>
<dbReference type="SUPFAM" id="SSF51735">
    <property type="entry name" value="NAD(P)-binding Rossmann-fold domains"/>
    <property type="match status" value="1"/>
</dbReference>
<accession>A0A518EQ21</accession>
<dbReference type="InterPro" id="IPR050259">
    <property type="entry name" value="SDR"/>
</dbReference>
<dbReference type="Proteomes" id="UP000320390">
    <property type="component" value="Chromosome"/>
</dbReference>
<dbReference type="PANTHER" id="PTHR42879">
    <property type="entry name" value="3-OXOACYL-(ACYL-CARRIER-PROTEIN) REDUCTASE"/>
    <property type="match status" value="1"/>
</dbReference>
<dbReference type="PROSITE" id="PS00061">
    <property type="entry name" value="ADH_SHORT"/>
    <property type="match status" value="1"/>
</dbReference>
<evidence type="ECO:0000256" key="1">
    <source>
        <dbReference type="ARBA" id="ARBA00006484"/>
    </source>
</evidence>
<dbReference type="GO" id="GO:0032787">
    <property type="term" value="P:monocarboxylic acid metabolic process"/>
    <property type="evidence" value="ECO:0007669"/>
    <property type="project" value="UniProtKB-ARBA"/>
</dbReference>
<reference evidence="3 4" key="1">
    <citation type="submission" date="2019-02" db="EMBL/GenBank/DDBJ databases">
        <title>Deep-cultivation of Planctomycetes and their phenomic and genomic characterization uncovers novel biology.</title>
        <authorList>
            <person name="Wiegand S."/>
            <person name="Jogler M."/>
            <person name="Boedeker C."/>
            <person name="Pinto D."/>
            <person name="Vollmers J."/>
            <person name="Rivas-Marin E."/>
            <person name="Kohn T."/>
            <person name="Peeters S.H."/>
            <person name="Heuer A."/>
            <person name="Rast P."/>
            <person name="Oberbeckmann S."/>
            <person name="Bunk B."/>
            <person name="Jeske O."/>
            <person name="Meyerdierks A."/>
            <person name="Storesund J.E."/>
            <person name="Kallscheuer N."/>
            <person name="Luecker S."/>
            <person name="Lage O.M."/>
            <person name="Pohl T."/>
            <person name="Merkel B.J."/>
            <person name="Hornburger P."/>
            <person name="Mueller R.-W."/>
            <person name="Bruemmer F."/>
            <person name="Labrenz M."/>
            <person name="Spormann A.M."/>
            <person name="Op den Camp H."/>
            <person name="Overmann J."/>
            <person name="Amann R."/>
            <person name="Jetten M.S.M."/>
            <person name="Mascher T."/>
            <person name="Medema M.H."/>
            <person name="Devos D.P."/>
            <person name="Kaster A.-K."/>
            <person name="Ovreas L."/>
            <person name="Rohde M."/>
            <person name="Galperin M.Y."/>
            <person name="Jogler C."/>
        </authorList>
    </citation>
    <scope>NUCLEOTIDE SEQUENCE [LARGE SCALE GENOMIC DNA]</scope>
    <source>
        <strain evidence="3 4">Poly30</strain>
    </source>
</reference>
<dbReference type="InterPro" id="IPR020904">
    <property type="entry name" value="Sc_DH/Rdtase_CS"/>
</dbReference>
<keyword evidence="3" id="KW-0560">Oxidoreductase</keyword>
<dbReference type="EC" id="1.3.1.-" evidence="3"/>
<proteinExistence type="inferred from homology"/>
<evidence type="ECO:0000256" key="2">
    <source>
        <dbReference type="RuleBase" id="RU000363"/>
    </source>
</evidence>
<evidence type="ECO:0000313" key="4">
    <source>
        <dbReference type="Proteomes" id="UP000320390"/>
    </source>
</evidence>
<dbReference type="InterPro" id="IPR002347">
    <property type="entry name" value="SDR_fam"/>
</dbReference>